<gene>
    <name evidence="4" type="ORF">RL72_01706</name>
</gene>
<dbReference type="InterPro" id="IPR025565">
    <property type="entry name" value="DUF4328"/>
</dbReference>
<evidence type="ECO:0000313" key="4">
    <source>
        <dbReference type="EMBL" id="KJL24624.1"/>
    </source>
</evidence>
<evidence type="ECO:0000256" key="2">
    <source>
        <dbReference type="SAM" id="Phobius"/>
    </source>
</evidence>
<feature type="compositionally biased region" description="Low complexity" evidence="1">
    <location>
        <begin position="68"/>
        <end position="79"/>
    </location>
</feature>
<dbReference type="RefSeq" id="WP_052674277.1">
    <property type="nucleotide sequence ID" value="NZ_JYIT01000073.1"/>
</dbReference>
<proteinExistence type="predicted"/>
<feature type="transmembrane region" description="Helical" evidence="2">
    <location>
        <begin position="287"/>
        <end position="312"/>
    </location>
</feature>
<dbReference type="AlphaFoldDB" id="A0A0F0KVW6"/>
<feature type="region of interest" description="Disordered" evidence="1">
    <location>
        <begin position="1"/>
        <end position="79"/>
    </location>
</feature>
<evidence type="ECO:0000313" key="5">
    <source>
        <dbReference type="Proteomes" id="UP000033448"/>
    </source>
</evidence>
<feature type="compositionally biased region" description="Low complexity" evidence="1">
    <location>
        <begin position="41"/>
        <end position="51"/>
    </location>
</feature>
<keyword evidence="2" id="KW-0472">Membrane</keyword>
<feature type="compositionally biased region" description="Pro residues" evidence="1">
    <location>
        <begin position="1"/>
        <end position="12"/>
    </location>
</feature>
<comment type="caution">
    <text evidence="4">The sequence shown here is derived from an EMBL/GenBank/DDBJ whole genome shotgun (WGS) entry which is preliminary data.</text>
</comment>
<protein>
    <recommendedName>
        <fullName evidence="3">DUF4328 domain-containing protein</fullName>
    </recommendedName>
</protein>
<feature type="transmembrane region" description="Helical" evidence="2">
    <location>
        <begin position="256"/>
        <end position="275"/>
    </location>
</feature>
<feature type="transmembrane region" description="Helical" evidence="2">
    <location>
        <begin position="136"/>
        <end position="162"/>
    </location>
</feature>
<sequence>MSDPQPPAPQPEPAHGAAAFPPPPPSGAPAQPVQPAPPAQAPQYGEYAPPAQAAPPVPPYGQPPQPVQAPQFGEYAPPAQVAPPVPPYGQYGAPTPPVPPAPGYVQPGAPSAYPGAWTAAPAAVRPLRGVGATARWLMLVYAAFSLITIAVDAWGIGALTAYDQGSAGIEALNAYDAVSIPLSIVALIVLLAAAVFWVVWQYRAAASLPAGSLRRSPGWHVGSWFIPIVSLFFPFQNVSDLARASQARLTPGIRGAWWALWISANFVSAGASRLMTSADSTAALSGALGAAILGEVLVIGAAVLGGIVVSRITDAIDPARR</sequence>
<dbReference type="Proteomes" id="UP000033448">
    <property type="component" value="Unassembled WGS sequence"/>
</dbReference>
<feature type="compositionally biased region" description="Pro residues" evidence="1">
    <location>
        <begin position="20"/>
        <end position="40"/>
    </location>
</feature>
<dbReference type="PATRIC" id="fig|582680.7.peg.1747"/>
<feature type="transmembrane region" description="Helical" evidence="2">
    <location>
        <begin position="174"/>
        <end position="198"/>
    </location>
</feature>
<dbReference type="OrthoDB" id="4174975at2"/>
<accession>A0A0F0KVW6</accession>
<name>A0A0F0KVW6_9MICO</name>
<dbReference type="EMBL" id="JYIT01000073">
    <property type="protein sequence ID" value="KJL24624.1"/>
    <property type="molecule type" value="Genomic_DNA"/>
</dbReference>
<dbReference type="Pfam" id="PF14219">
    <property type="entry name" value="DUF4328"/>
    <property type="match status" value="1"/>
</dbReference>
<keyword evidence="2" id="KW-0812">Transmembrane</keyword>
<organism evidence="4 5">
    <name type="scientific">Microbacterium azadirachtae</name>
    <dbReference type="NCBI Taxonomy" id="582680"/>
    <lineage>
        <taxon>Bacteria</taxon>
        <taxon>Bacillati</taxon>
        <taxon>Actinomycetota</taxon>
        <taxon>Actinomycetes</taxon>
        <taxon>Micrococcales</taxon>
        <taxon>Microbacteriaceae</taxon>
        <taxon>Microbacterium</taxon>
    </lineage>
</organism>
<keyword evidence="2" id="KW-1133">Transmembrane helix</keyword>
<feature type="compositionally biased region" description="Pro residues" evidence="1">
    <location>
        <begin position="52"/>
        <end position="67"/>
    </location>
</feature>
<keyword evidence="5" id="KW-1185">Reference proteome</keyword>
<feature type="domain" description="DUF4328" evidence="3">
    <location>
        <begin position="170"/>
        <end position="313"/>
    </location>
</feature>
<reference evidence="4 5" key="1">
    <citation type="submission" date="2015-02" db="EMBL/GenBank/DDBJ databases">
        <title>Draft genome sequences of ten Microbacterium spp. with emphasis on heavy metal contaminated environments.</title>
        <authorList>
            <person name="Corretto E."/>
        </authorList>
    </citation>
    <scope>NUCLEOTIDE SEQUENCE [LARGE SCALE GENOMIC DNA]</scope>
    <source>
        <strain evidence="4 5">DSM 23848</strain>
    </source>
</reference>
<evidence type="ECO:0000259" key="3">
    <source>
        <dbReference type="Pfam" id="PF14219"/>
    </source>
</evidence>
<evidence type="ECO:0000256" key="1">
    <source>
        <dbReference type="SAM" id="MobiDB-lite"/>
    </source>
</evidence>